<proteinExistence type="predicted"/>
<protein>
    <submittedName>
        <fullName evidence="1">Transcriptional regulator</fullName>
    </submittedName>
</protein>
<comment type="caution">
    <text evidence="1">The sequence shown here is derived from an EMBL/GenBank/DDBJ whole genome shotgun (WGS) entry which is preliminary data.</text>
</comment>
<accession>A0ABS9YJX1</accession>
<reference evidence="1" key="1">
    <citation type="submission" date="2022-03" db="EMBL/GenBank/DDBJ databases">
        <title>Streptomyces 7R015 and 7R016 isolated from Barleria lupulina in Thailand.</title>
        <authorList>
            <person name="Kanchanasin P."/>
            <person name="Phongsopitanun W."/>
            <person name="Tanasupawat S."/>
        </authorList>
    </citation>
    <scope>NUCLEOTIDE SEQUENCE</scope>
    <source>
        <strain evidence="1">7R015</strain>
    </source>
</reference>
<sequence length="159" mass="16986">MRSMEDPPHGKTREERQALAARVGAYLTDRAHEAGFDVRQRAGGRAQLAGLLSVSLTTVSRTLDGKTLPLPSQLTAWASVLGIDHGELLVESGLIPPKRPPGDAKEEVPSATLTPDVAMDAWGITDPKIRKMLTGNIEQARSLQQEIDAADRGATASRG</sequence>
<evidence type="ECO:0000313" key="1">
    <source>
        <dbReference type="EMBL" id="MCI3277558.1"/>
    </source>
</evidence>
<dbReference type="RefSeq" id="WP_242775383.1">
    <property type="nucleotide sequence ID" value="NZ_JALDAY010000015.1"/>
</dbReference>
<organism evidence="1 2">
    <name type="scientific">Streptomyces cylindrosporus</name>
    <dbReference type="NCBI Taxonomy" id="2927583"/>
    <lineage>
        <taxon>Bacteria</taxon>
        <taxon>Bacillati</taxon>
        <taxon>Actinomycetota</taxon>
        <taxon>Actinomycetes</taxon>
        <taxon>Kitasatosporales</taxon>
        <taxon>Streptomycetaceae</taxon>
        <taxon>Streptomyces</taxon>
    </lineage>
</organism>
<dbReference type="Proteomes" id="UP001165269">
    <property type="component" value="Unassembled WGS sequence"/>
</dbReference>
<dbReference type="EMBL" id="JALDAY010000015">
    <property type="protein sequence ID" value="MCI3277558.1"/>
    <property type="molecule type" value="Genomic_DNA"/>
</dbReference>
<name>A0ABS9YJX1_9ACTN</name>
<gene>
    <name evidence="1" type="ORF">MQP27_41470</name>
</gene>
<dbReference type="InterPro" id="IPR010982">
    <property type="entry name" value="Lambda_DNA-bd_dom_sf"/>
</dbReference>
<keyword evidence="2" id="KW-1185">Reference proteome</keyword>
<evidence type="ECO:0000313" key="2">
    <source>
        <dbReference type="Proteomes" id="UP001165269"/>
    </source>
</evidence>
<dbReference type="SUPFAM" id="SSF47413">
    <property type="entry name" value="lambda repressor-like DNA-binding domains"/>
    <property type="match status" value="1"/>
</dbReference>